<name>A0A6L3NF80_9BURK</name>
<dbReference type="Proteomes" id="UP000473571">
    <property type="component" value="Unassembled WGS sequence"/>
</dbReference>
<dbReference type="RefSeq" id="WP_151005467.1">
    <property type="nucleotide sequence ID" value="NZ_CABVPO010000012.1"/>
</dbReference>
<reference evidence="1 2" key="1">
    <citation type="submission" date="2019-09" db="EMBL/GenBank/DDBJ databases">
        <title>Draft genome sequences of 48 bacterial type strains from the CCUG.</title>
        <authorList>
            <person name="Tunovic T."/>
            <person name="Pineiro-Iglesias B."/>
            <person name="Unosson C."/>
            <person name="Inganas E."/>
            <person name="Ohlen M."/>
            <person name="Cardew S."/>
            <person name="Jensie-Markopoulos S."/>
            <person name="Salva-Serra F."/>
            <person name="Jaen-Luchoro D."/>
            <person name="Karlsson R."/>
            <person name="Svensson-Stadler L."/>
            <person name="Chun J."/>
            <person name="Moore E."/>
        </authorList>
    </citation>
    <scope>NUCLEOTIDE SEQUENCE [LARGE SCALE GENOMIC DNA]</scope>
    <source>
        <strain evidence="1 2">CCUG 65687</strain>
    </source>
</reference>
<organism evidence="1 2">
    <name type="scientific">Burkholderia territorii</name>
    <dbReference type="NCBI Taxonomy" id="1503055"/>
    <lineage>
        <taxon>Bacteria</taxon>
        <taxon>Pseudomonadati</taxon>
        <taxon>Pseudomonadota</taxon>
        <taxon>Betaproteobacteria</taxon>
        <taxon>Burkholderiales</taxon>
        <taxon>Burkholderiaceae</taxon>
        <taxon>Burkholderia</taxon>
        <taxon>Burkholderia cepacia complex</taxon>
    </lineage>
</organism>
<proteinExistence type="predicted"/>
<evidence type="ECO:0000313" key="1">
    <source>
        <dbReference type="EMBL" id="KAB0673272.1"/>
    </source>
</evidence>
<gene>
    <name evidence="1" type="ORF">F7R13_16095</name>
</gene>
<comment type="caution">
    <text evidence="1">The sequence shown here is derived from an EMBL/GenBank/DDBJ whole genome shotgun (WGS) entry which is preliminary data.</text>
</comment>
<protein>
    <submittedName>
        <fullName evidence="1">Uncharacterized protein</fullName>
    </submittedName>
</protein>
<sequence>MIASPEIDVRRVRVPPELQEPIDAYVVCAPPPAVRCSPLPDSRRSASDDEIVIPGSRSRTAGRSIFEHPLSIPDKD</sequence>
<accession>A0A6L3NF80</accession>
<dbReference type="EMBL" id="VZOL01000201">
    <property type="protein sequence ID" value="KAB0673272.1"/>
    <property type="molecule type" value="Genomic_DNA"/>
</dbReference>
<dbReference type="AlphaFoldDB" id="A0A6L3NF80"/>
<evidence type="ECO:0000313" key="2">
    <source>
        <dbReference type="Proteomes" id="UP000473571"/>
    </source>
</evidence>